<accession>A0A7Y7XES1</accession>
<comment type="caution">
    <text evidence="1">The sequence shown here is derived from an EMBL/GenBank/DDBJ whole genome shotgun (WGS) entry which is preliminary data.</text>
</comment>
<name>A0A7Y7XES1_9PSED</name>
<evidence type="ECO:0000313" key="1">
    <source>
        <dbReference type="EMBL" id="NWB98543.1"/>
    </source>
</evidence>
<dbReference type="Proteomes" id="UP000539985">
    <property type="component" value="Unassembled WGS sequence"/>
</dbReference>
<evidence type="ECO:0008006" key="3">
    <source>
        <dbReference type="Google" id="ProtNLM"/>
    </source>
</evidence>
<protein>
    <recommendedName>
        <fullName evidence="3">Nitrile hydratase</fullName>
    </recommendedName>
</protein>
<organism evidence="1 2">
    <name type="scientific">Pseudomonas gingeri</name>
    <dbReference type="NCBI Taxonomy" id="117681"/>
    <lineage>
        <taxon>Bacteria</taxon>
        <taxon>Pseudomonadati</taxon>
        <taxon>Pseudomonadota</taxon>
        <taxon>Gammaproteobacteria</taxon>
        <taxon>Pseudomonadales</taxon>
        <taxon>Pseudomonadaceae</taxon>
        <taxon>Pseudomonas</taxon>
    </lineage>
</organism>
<proteinExistence type="predicted"/>
<dbReference type="EMBL" id="JACAQB010000016">
    <property type="protein sequence ID" value="NWB98543.1"/>
    <property type="molecule type" value="Genomic_DNA"/>
</dbReference>
<gene>
    <name evidence="1" type="ORF">HX882_21845</name>
</gene>
<dbReference type="AlphaFoldDB" id="A0A7Y7XES1"/>
<dbReference type="RefSeq" id="WP_177104239.1">
    <property type="nucleotide sequence ID" value="NZ_JACAQB010000016.1"/>
</dbReference>
<reference evidence="1 2" key="1">
    <citation type="submission" date="2020-04" db="EMBL/GenBank/DDBJ databases">
        <title>Molecular characterization of pseudomonads from Agaricus bisporus reveal novel blotch 2 pathogens in Western Europe.</title>
        <authorList>
            <person name="Taparia T."/>
            <person name="Krijger M."/>
            <person name="Haynes E."/>
            <person name="Elpinstone J.G."/>
            <person name="Noble R."/>
            <person name="Van Der Wolf J."/>
        </authorList>
    </citation>
    <scope>NUCLEOTIDE SEQUENCE [LARGE SCALE GENOMIC DNA]</scope>
    <source>
        <strain evidence="1 2">H7001</strain>
    </source>
</reference>
<dbReference type="NCBIfam" id="NF038399">
    <property type="entry name" value="NH_RiPP_Os17"/>
    <property type="match status" value="1"/>
</dbReference>
<evidence type="ECO:0000313" key="2">
    <source>
        <dbReference type="Proteomes" id="UP000539985"/>
    </source>
</evidence>
<sequence>MPYSNKNHQEHLAILLGRATRDASFATELQANPIAAAKDLDITLRIDEVVALKGLDLVQLAAASNTLRSPLAAHANVDPQQARTN</sequence>